<dbReference type="RefSeq" id="WP_232592403.1">
    <property type="nucleotide sequence ID" value="NZ_BSPD01000042.1"/>
</dbReference>
<evidence type="ECO:0000256" key="3">
    <source>
        <dbReference type="ARBA" id="ARBA00022603"/>
    </source>
</evidence>
<dbReference type="Gene3D" id="3.30.2300.20">
    <property type="match status" value="1"/>
</dbReference>
<keyword evidence="4 6" id="KW-0808">Transferase</keyword>
<feature type="binding site" evidence="6 8">
    <location>
        <position position="234"/>
    </location>
    <ligand>
        <name>S-adenosyl-L-methionine</name>
        <dbReference type="ChEBI" id="CHEBI:59789"/>
    </ligand>
</feature>
<feature type="binding site" evidence="6 8">
    <location>
        <position position="254"/>
    </location>
    <ligand>
        <name>S-adenosyl-L-methionine</name>
        <dbReference type="ChEBI" id="CHEBI:59789"/>
    </ligand>
</feature>
<comment type="catalytic activity">
    <reaction evidence="6">
        <text>cytidine(2498) in 23S rRNA + S-adenosyl-L-methionine = 2'-O-methylcytidine(2498) in 23S rRNA + S-adenosyl-L-homocysteine + H(+)</text>
        <dbReference type="Rhea" id="RHEA:42788"/>
        <dbReference type="Rhea" id="RHEA-COMP:10244"/>
        <dbReference type="Rhea" id="RHEA-COMP:10245"/>
        <dbReference type="ChEBI" id="CHEBI:15378"/>
        <dbReference type="ChEBI" id="CHEBI:57856"/>
        <dbReference type="ChEBI" id="CHEBI:59789"/>
        <dbReference type="ChEBI" id="CHEBI:74495"/>
        <dbReference type="ChEBI" id="CHEBI:82748"/>
        <dbReference type="EC" id="2.1.1.186"/>
    </reaction>
</comment>
<keyword evidence="1 6" id="KW-0963">Cytoplasm</keyword>
<feature type="active site" description="Proton acceptor" evidence="6 7">
    <location>
        <position position="299"/>
    </location>
</feature>
<evidence type="ECO:0000256" key="8">
    <source>
        <dbReference type="PIRSR" id="PIRSR028774-2"/>
    </source>
</evidence>
<dbReference type="GO" id="GO:0008757">
    <property type="term" value="F:S-adenosylmethionine-dependent methyltransferase activity"/>
    <property type="evidence" value="ECO:0007669"/>
    <property type="project" value="UniProtKB-UniRule"/>
</dbReference>
<evidence type="ECO:0000256" key="7">
    <source>
        <dbReference type="PIRSR" id="PIRSR028774-1"/>
    </source>
</evidence>
<dbReference type="HAMAP" id="MF_01551">
    <property type="entry name" value="23SrRNA_methyltr_M"/>
    <property type="match status" value="1"/>
</dbReference>
<dbReference type="PANTHER" id="PTHR37524:SF2">
    <property type="entry name" value="RIBOSOMAL RNA METHYLTRANSFERASE FTSJ DOMAIN-CONTAINING PROTEIN"/>
    <property type="match status" value="1"/>
</dbReference>
<comment type="caution">
    <text evidence="6">Lacks conserved residue(s) required for the propagation of feature annotation.</text>
</comment>
<dbReference type="EMBL" id="BSPD01000042">
    <property type="protein sequence ID" value="GLS26333.1"/>
    <property type="molecule type" value="Genomic_DNA"/>
</dbReference>
<dbReference type="InterPro" id="IPR002877">
    <property type="entry name" value="RNA_MeTrfase_FtsJ_dom"/>
</dbReference>
<dbReference type="Gene3D" id="3.40.50.150">
    <property type="entry name" value="Vaccinia Virus protein VP39"/>
    <property type="match status" value="1"/>
</dbReference>
<protein>
    <recommendedName>
        <fullName evidence="6">Ribosomal RNA large subunit methyltransferase M</fullName>
        <ecNumber evidence="6">2.1.1.186</ecNumber>
    </recommendedName>
    <alternativeName>
        <fullName evidence="6">23S rRNA (cytidine2498-2'-O)-methyltransferase</fullName>
    </alternativeName>
    <alternativeName>
        <fullName evidence="6">23S rRNA 2'-O-ribose methyltransferase RlmM</fullName>
    </alternativeName>
</protein>
<feature type="domain" description="Ribosomal RNA large subunit methyltransferase M THUMP-like" evidence="11">
    <location>
        <begin position="82"/>
        <end position="157"/>
    </location>
</feature>
<accession>A0AA37T3T0</accession>
<organism evidence="12 13">
    <name type="scientific">Marinibactrum halimedae</name>
    <dbReference type="NCBI Taxonomy" id="1444977"/>
    <lineage>
        <taxon>Bacteria</taxon>
        <taxon>Pseudomonadati</taxon>
        <taxon>Pseudomonadota</taxon>
        <taxon>Gammaproteobacteria</taxon>
        <taxon>Cellvibrionales</taxon>
        <taxon>Cellvibrionaceae</taxon>
        <taxon>Marinibactrum</taxon>
    </lineage>
</organism>
<dbReference type="Pfam" id="PF21239">
    <property type="entry name" value="RLMM_N"/>
    <property type="match status" value="1"/>
</dbReference>
<evidence type="ECO:0000259" key="9">
    <source>
        <dbReference type="Pfam" id="PF01728"/>
    </source>
</evidence>
<keyword evidence="5 6" id="KW-0949">S-adenosyl-L-methionine</keyword>
<evidence type="ECO:0000259" key="10">
    <source>
        <dbReference type="Pfam" id="PF18125"/>
    </source>
</evidence>
<dbReference type="GO" id="GO:0032259">
    <property type="term" value="P:methylation"/>
    <property type="evidence" value="ECO:0007669"/>
    <property type="project" value="UniProtKB-KW"/>
</dbReference>
<dbReference type="InterPro" id="IPR048646">
    <property type="entry name" value="RlmM_THUMP-like"/>
</dbReference>
<dbReference type="GO" id="GO:0006364">
    <property type="term" value="P:rRNA processing"/>
    <property type="evidence" value="ECO:0007669"/>
    <property type="project" value="UniProtKB-UniRule"/>
</dbReference>
<dbReference type="Gene3D" id="3.30.70.2810">
    <property type="match status" value="1"/>
</dbReference>
<evidence type="ECO:0000259" key="11">
    <source>
        <dbReference type="Pfam" id="PF21239"/>
    </source>
</evidence>
<comment type="caution">
    <text evidence="12">The sequence shown here is derived from an EMBL/GenBank/DDBJ whole genome shotgun (WGS) entry which is preliminary data.</text>
</comment>
<feature type="domain" description="RlmM ferredoxin-like" evidence="10">
    <location>
        <begin position="1"/>
        <end position="69"/>
    </location>
</feature>
<proteinExistence type="inferred from homology"/>
<dbReference type="AlphaFoldDB" id="A0AA37T3T0"/>
<dbReference type="GO" id="GO:0005737">
    <property type="term" value="C:cytoplasm"/>
    <property type="evidence" value="ECO:0007669"/>
    <property type="project" value="UniProtKB-SubCell"/>
</dbReference>
<evidence type="ECO:0000313" key="12">
    <source>
        <dbReference type="EMBL" id="GLS26333.1"/>
    </source>
</evidence>
<keyword evidence="13" id="KW-1185">Reference proteome</keyword>
<evidence type="ECO:0000256" key="5">
    <source>
        <dbReference type="ARBA" id="ARBA00022691"/>
    </source>
</evidence>
<keyword evidence="2 6" id="KW-0698">rRNA processing</keyword>
<dbReference type="SUPFAM" id="SSF53335">
    <property type="entry name" value="S-adenosyl-L-methionine-dependent methyltransferases"/>
    <property type="match status" value="1"/>
</dbReference>
<dbReference type="Pfam" id="PF18125">
    <property type="entry name" value="RlmM_FDX"/>
    <property type="match status" value="1"/>
</dbReference>
<keyword evidence="3 6" id="KW-0489">Methyltransferase</keyword>
<comment type="function">
    <text evidence="6">Catalyzes the 2'-O-methylation at nucleotide C2498 in 23S rRNA.</text>
</comment>
<feature type="binding site" evidence="6 8">
    <location>
        <begin position="215"/>
        <end position="218"/>
    </location>
    <ligand>
        <name>S-adenosyl-L-methionine</name>
        <dbReference type="ChEBI" id="CHEBI:59789"/>
    </ligand>
</feature>
<dbReference type="InterPro" id="IPR040739">
    <property type="entry name" value="RlmM_FDX"/>
</dbReference>
<dbReference type="InterPro" id="IPR011224">
    <property type="entry name" value="rRNA_MeTrfase_M"/>
</dbReference>
<name>A0AA37T3T0_9GAMM</name>
<evidence type="ECO:0000256" key="4">
    <source>
        <dbReference type="ARBA" id="ARBA00022679"/>
    </source>
</evidence>
<reference evidence="12 13" key="1">
    <citation type="journal article" date="2014" name="Int. J. Syst. Evol. Microbiol.">
        <title>Complete genome sequence of Corynebacterium casei LMG S-19264T (=DSM 44701T), isolated from a smear-ripened cheese.</title>
        <authorList>
            <consortium name="US DOE Joint Genome Institute (JGI-PGF)"/>
            <person name="Walter F."/>
            <person name="Albersmeier A."/>
            <person name="Kalinowski J."/>
            <person name="Ruckert C."/>
        </authorList>
    </citation>
    <scope>NUCLEOTIDE SEQUENCE [LARGE SCALE GENOMIC DNA]</scope>
    <source>
        <strain evidence="12 13">NBRC 110095</strain>
    </source>
</reference>
<dbReference type="InterPro" id="IPR029063">
    <property type="entry name" value="SAM-dependent_MTases_sf"/>
</dbReference>
<dbReference type="Pfam" id="PF01728">
    <property type="entry name" value="FtsJ"/>
    <property type="match status" value="1"/>
</dbReference>
<evidence type="ECO:0000256" key="1">
    <source>
        <dbReference type="ARBA" id="ARBA00022490"/>
    </source>
</evidence>
<feature type="binding site" evidence="6 8">
    <location>
        <position position="270"/>
    </location>
    <ligand>
        <name>S-adenosyl-L-methionine</name>
        <dbReference type="ChEBI" id="CHEBI:59789"/>
    </ligand>
</feature>
<evidence type="ECO:0000256" key="2">
    <source>
        <dbReference type="ARBA" id="ARBA00022552"/>
    </source>
</evidence>
<dbReference type="EC" id="2.1.1.186" evidence="6"/>
<feature type="domain" description="Ribosomal RNA methyltransferase FtsJ" evidence="9">
    <location>
        <begin position="180"/>
        <end position="273"/>
    </location>
</feature>
<dbReference type="Proteomes" id="UP001156870">
    <property type="component" value="Unassembled WGS sequence"/>
</dbReference>
<dbReference type="PIRSF" id="PIRSF028774">
    <property type="entry name" value="UCP028774"/>
    <property type="match status" value="1"/>
</dbReference>
<sequence>MNLLLLHCRPGFEKECAQEIQAMAAQCGDYGYCKTESGCAYVMYHSPQGKADRIMEKTAFRELVFARQWSAASQLLEVSAEDRITPIMEMIHSLPFAAQWVLESSDTNEGKSLSRLLKSLQKPLSKLIEKRGLLRKRSPWRLHVSFLTGTQVIVGLSRIDNSSPWVMGIPRLKVPREAPSRATLKLEEAWHTFIPEQQWGDRIAGGMRAVDLGAAPGGWTWQLVNRGMFVTAVDNGPMAESLMQSGLVTHERVDGFVYEPKRSVRWMVCDIADKPRRTASMIAKWMTERWCTECVFNLKLPMQNRYQELQQCRQLIESECEERGVGHELHFKQLYHDREEVTGHIRRLD</sequence>
<evidence type="ECO:0000313" key="13">
    <source>
        <dbReference type="Proteomes" id="UP001156870"/>
    </source>
</evidence>
<dbReference type="PANTHER" id="PTHR37524">
    <property type="entry name" value="RIBOSOMAL RNA LARGE SUBUNIT METHYLTRANSFERASE M"/>
    <property type="match status" value="1"/>
</dbReference>
<dbReference type="NCBIfam" id="NF008734">
    <property type="entry name" value="PRK11760.1"/>
    <property type="match status" value="1"/>
</dbReference>
<comment type="subcellular location">
    <subcellularLocation>
        <location evidence="6">Cytoplasm</location>
    </subcellularLocation>
</comment>
<gene>
    <name evidence="6 12" type="primary">rlmM</name>
    <name evidence="12" type="ORF">GCM10007877_20480</name>
</gene>
<evidence type="ECO:0000256" key="6">
    <source>
        <dbReference type="HAMAP-Rule" id="MF_01551"/>
    </source>
</evidence>
<comment type="similarity">
    <text evidence="6">Belongs to the class I-like SAM-binding methyltransferase superfamily. RNA methyltransferase RlmE family. RlmM subfamily.</text>
</comment>
<comment type="subunit">
    <text evidence="6">Monomer.</text>
</comment>